<evidence type="ECO:0000313" key="3">
    <source>
        <dbReference type="EMBL" id="KAJ7635416.1"/>
    </source>
</evidence>
<keyword evidence="4" id="KW-1185">Reference proteome</keyword>
<name>A0AAD7C0H8_9AGAR</name>
<feature type="transmembrane region" description="Helical" evidence="2">
    <location>
        <begin position="20"/>
        <end position="42"/>
    </location>
</feature>
<protein>
    <submittedName>
        <fullName evidence="3">Uncharacterized protein</fullName>
    </submittedName>
</protein>
<keyword evidence="2" id="KW-0812">Transmembrane</keyword>
<proteinExistence type="predicted"/>
<evidence type="ECO:0000256" key="1">
    <source>
        <dbReference type="SAM" id="MobiDB-lite"/>
    </source>
</evidence>
<evidence type="ECO:0000256" key="2">
    <source>
        <dbReference type="SAM" id="Phobius"/>
    </source>
</evidence>
<evidence type="ECO:0000313" key="4">
    <source>
        <dbReference type="Proteomes" id="UP001221142"/>
    </source>
</evidence>
<keyword evidence="2" id="KW-0472">Membrane</keyword>
<dbReference type="EMBL" id="JARKIF010000007">
    <property type="protein sequence ID" value="KAJ7635416.1"/>
    <property type="molecule type" value="Genomic_DNA"/>
</dbReference>
<dbReference type="AlphaFoldDB" id="A0AAD7C0H8"/>
<gene>
    <name evidence="3" type="ORF">FB45DRAFT_1002709</name>
</gene>
<reference evidence="3" key="1">
    <citation type="submission" date="2023-03" db="EMBL/GenBank/DDBJ databases">
        <title>Massive genome expansion in bonnet fungi (Mycena s.s.) driven by repeated elements and novel gene families across ecological guilds.</title>
        <authorList>
            <consortium name="Lawrence Berkeley National Laboratory"/>
            <person name="Harder C.B."/>
            <person name="Miyauchi S."/>
            <person name="Viragh M."/>
            <person name="Kuo A."/>
            <person name="Thoen E."/>
            <person name="Andreopoulos B."/>
            <person name="Lu D."/>
            <person name="Skrede I."/>
            <person name="Drula E."/>
            <person name="Henrissat B."/>
            <person name="Morin E."/>
            <person name="Kohler A."/>
            <person name="Barry K."/>
            <person name="LaButti K."/>
            <person name="Morin E."/>
            <person name="Salamov A."/>
            <person name="Lipzen A."/>
            <person name="Mereny Z."/>
            <person name="Hegedus B."/>
            <person name="Baldrian P."/>
            <person name="Stursova M."/>
            <person name="Weitz H."/>
            <person name="Taylor A."/>
            <person name="Grigoriev I.V."/>
            <person name="Nagy L.G."/>
            <person name="Martin F."/>
            <person name="Kauserud H."/>
        </authorList>
    </citation>
    <scope>NUCLEOTIDE SEQUENCE</scope>
    <source>
        <strain evidence="3">9284</strain>
    </source>
</reference>
<comment type="caution">
    <text evidence="3">The sequence shown here is derived from an EMBL/GenBank/DDBJ whole genome shotgun (WGS) entry which is preliminary data.</text>
</comment>
<organism evidence="3 4">
    <name type="scientific">Roridomyces roridus</name>
    <dbReference type="NCBI Taxonomy" id="1738132"/>
    <lineage>
        <taxon>Eukaryota</taxon>
        <taxon>Fungi</taxon>
        <taxon>Dikarya</taxon>
        <taxon>Basidiomycota</taxon>
        <taxon>Agaricomycotina</taxon>
        <taxon>Agaricomycetes</taxon>
        <taxon>Agaricomycetidae</taxon>
        <taxon>Agaricales</taxon>
        <taxon>Marasmiineae</taxon>
        <taxon>Mycenaceae</taxon>
        <taxon>Roridomyces</taxon>
    </lineage>
</organism>
<feature type="region of interest" description="Disordered" evidence="1">
    <location>
        <begin position="228"/>
        <end position="269"/>
    </location>
</feature>
<keyword evidence="2" id="KW-1133">Transmembrane helix</keyword>
<dbReference type="Proteomes" id="UP001221142">
    <property type="component" value="Unassembled WGS sequence"/>
</dbReference>
<accession>A0AAD7C0H8</accession>
<sequence>MCLVGKPYCGSMDSHWVHSTFLPATCVCTSWVSALVLLFPVLSARQLGHSIDAADVSGSFASEANASFTFTGGESSPSLVTVLKTEWVRRVARDRGIKIKDADRSGHILAGVQRLYMTKGSSWSWLTRKPNGHIGRVQQMPATSSKQAAEDGVMGECTTEAIDVTDAWTKSNQDNVPPCRFICSERAAAHARLAAKSFKFYWTSCCLAVEVSRVGATEASKLLEGGVLPRPRRKKSRTTIRNVGGLNPNPRLGLNPREFKQKSPRQAAA</sequence>